<gene>
    <name evidence="2" type="ORF">B1A_18399</name>
</gene>
<reference evidence="2" key="1">
    <citation type="submission" date="2013-08" db="EMBL/GenBank/DDBJ databases">
        <authorList>
            <person name="Mendez C."/>
            <person name="Richter M."/>
            <person name="Ferrer M."/>
            <person name="Sanchez J."/>
        </authorList>
    </citation>
    <scope>NUCLEOTIDE SEQUENCE</scope>
</reference>
<evidence type="ECO:0000259" key="1">
    <source>
        <dbReference type="Pfam" id="PF09299"/>
    </source>
</evidence>
<organism evidence="2">
    <name type="scientific">mine drainage metagenome</name>
    <dbReference type="NCBI Taxonomy" id="410659"/>
    <lineage>
        <taxon>unclassified sequences</taxon>
        <taxon>metagenomes</taxon>
        <taxon>ecological metagenomes</taxon>
    </lineage>
</organism>
<comment type="caution">
    <text evidence="2">The sequence shown here is derived from an EMBL/GenBank/DDBJ whole genome shotgun (WGS) entry which is preliminary data.</text>
</comment>
<dbReference type="EMBL" id="AUZX01013575">
    <property type="protein sequence ID" value="EQD35223.1"/>
    <property type="molecule type" value="Genomic_DNA"/>
</dbReference>
<evidence type="ECO:0000313" key="2">
    <source>
        <dbReference type="EMBL" id="EQD35223.1"/>
    </source>
</evidence>
<dbReference type="InterPro" id="IPR015378">
    <property type="entry name" value="Transposase-like_Mu_C"/>
</dbReference>
<feature type="domain" description="Transposase-like Mu C-terminal" evidence="1">
    <location>
        <begin position="21"/>
        <end position="72"/>
    </location>
</feature>
<reference evidence="2" key="2">
    <citation type="journal article" date="2014" name="ISME J.">
        <title>Microbial stratification in low pH oxic and suboxic macroscopic growths along an acid mine drainage.</title>
        <authorList>
            <person name="Mendez-Garcia C."/>
            <person name="Mesa V."/>
            <person name="Sprenger R.R."/>
            <person name="Richter M."/>
            <person name="Diez M.S."/>
            <person name="Solano J."/>
            <person name="Bargiela R."/>
            <person name="Golyshina O.V."/>
            <person name="Manteca A."/>
            <person name="Ramos J.L."/>
            <person name="Gallego J.R."/>
            <person name="Llorente I."/>
            <person name="Martins Dos Santos V.A."/>
            <person name="Jensen O.N."/>
            <person name="Pelaez A.I."/>
            <person name="Sanchez J."/>
            <person name="Ferrer M."/>
        </authorList>
    </citation>
    <scope>NUCLEOTIDE SEQUENCE</scope>
</reference>
<sequence length="165" mass="18045">MDRFLAGGAPELPTPAALHEAFLWAEKRTVGKTGTVSLFGNVYEVDPALVSQRVELVFDPFRLDHIEIRYEGRAMGEATAHVIGRHSHPRVAAAPEPPIEPTGIEYLRIVERRHAARTARQIAYSDLEGGEVADLDVPTDGPGPCDIDTDTLTDDTKEAMSIECL</sequence>
<accession>T0YQ44</accession>
<dbReference type="AlphaFoldDB" id="T0YQ44"/>
<dbReference type="Pfam" id="PF09299">
    <property type="entry name" value="Mu-transpos_C"/>
    <property type="match status" value="1"/>
</dbReference>
<protein>
    <submittedName>
        <fullName evidence="2">Integrase catalytic region</fullName>
    </submittedName>
</protein>
<proteinExistence type="predicted"/>
<feature type="non-terminal residue" evidence="2">
    <location>
        <position position="165"/>
    </location>
</feature>
<name>T0YQ44_9ZZZZ</name>